<dbReference type="Proteomes" id="UP000814140">
    <property type="component" value="Unassembled WGS sequence"/>
</dbReference>
<comment type="caution">
    <text evidence="1">The sequence shown here is derived from an EMBL/GenBank/DDBJ whole genome shotgun (WGS) entry which is preliminary data.</text>
</comment>
<name>A0ACB8SXF8_9AGAM</name>
<organism evidence="1 2">
    <name type="scientific">Artomyces pyxidatus</name>
    <dbReference type="NCBI Taxonomy" id="48021"/>
    <lineage>
        <taxon>Eukaryota</taxon>
        <taxon>Fungi</taxon>
        <taxon>Dikarya</taxon>
        <taxon>Basidiomycota</taxon>
        <taxon>Agaricomycotina</taxon>
        <taxon>Agaricomycetes</taxon>
        <taxon>Russulales</taxon>
        <taxon>Auriscalpiaceae</taxon>
        <taxon>Artomyces</taxon>
    </lineage>
</organism>
<gene>
    <name evidence="1" type="ORF">BV25DRAFT_1917468</name>
</gene>
<keyword evidence="2" id="KW-1185">Reference proteome</keyword>
<sequence>MAGRNKGKPPAVDSSGERQLTPAQKGAATRRANQEKKRLAALEIPGDSPKEDDHNDRALLKARRSQTADTSAREETHEEEALPTRGVRSRRGGTERAGNNGDKPSTRKRAASSAEPRPAAGGATKAPKKRKSDVDVSTHDQNVPMEVDEEADTDVEVVVTGPTTGRDGTRNASRHGNDDVEPLQVVRPRARFAGRGSRDANAAKIVSPPQHEQGDNDEEESEAHRLTRPRSQAARVLSSDEEDEASIKGGGDEEPEEQVASDEAEGDEAWAGGDETADAGAEDRPAPMKTSKALALQFEQATPIFKTAQRSLPRDGKEKAPRPRTRGAHEDPGDHDKAARENLERLTREDERDTLEGVQTNIRKMSIDQGEGGPGYRSGTSRRTRHHDGVGSGEREEPEVRAARRYGGSNVDDDRTSGKNADGRGDGPADRHYERSSIRQREAPSYEFDELAPPKRHGGQRGGSNDHRDRDPRERRYEREDRDDGAHRSKQGGRRDEYADSPGRAPRSRPGGRRGNSVDWDERGAPQGRRGESPRLQSSSRGGKRDGIYIEDSEDDAPRGTATRQRGRRVHSRRVGNDGYDDEEDEDDEDEEEEDVRRRRGARGRHQRGKVEQAGGGRSSNQKDRVRRRAKAAFIIDEGSSDGPGGMQERGRDAEDSEDEGRWRKRTTIKFGPDGRPTLSGQDGEVAEIIALASATEVPKFVCFEDAFPLPDDRIPYYRKALTKTAKHLKLWRIMERLQKEPGYVADMAIIPEARMSIFRGKVRDKAVAGVKLLYHFATFPAHDFVSIIAKLLEDQRYIYPGDEVKKTIQDDSPYCHDAIVTVIYESFFGGDAVKKFPLEYYPVSARSGKRQLPKSMVAFAATANDAALKAYQMGPTAVKVEFRTDVFDDVYSVHLANLDKIYSDDSDVYDGLMTYLFEQASHGIGAGPSTPSARWGGTKPITIITANVAKRFK</sequence>
<reference evidence="1" key="1">
    <citation type="submission" date="2021-03" db="EMBL/GenBank/DDBJ databases">
        <authorList>
            <consortium name="DOE Joint Genome Institute"/>
            <person name="Ahrendt S."/>
            <person name="Looney B.P."/>
            <person name="Miyauchi S."/>
            <person name="Morin E."/>
            <person name="Drula E."/>
            <person name="Courty P.E."/>
            <person name="Chicoki N."/>
            <person name="Fauchery L."/>
            <person name="Kohler A."/>
            <person name="Kuo A."/>
            <person name="Labutti K."/>
            <person name="Pangilinan J."/>
            <person name="Lipzen A."/>
            <person name="Riley R."/>
            <person name="Andreopoulos W."/>
            <person name="He G."/>
            <person name="Johnson J."/>
            <person name="Barry K.W."/>
            <person name="Grigoriev I.V."/>
            <person name="Nagy L."/>
            <person name="Hibbett D."/>
            <person name="Henrissat B."/>
            <person name="Matheny P.B."/>
            <person name="Labbe J."/>
            <person name="Martin F."/>
        </authorList>
    </citation>
    <scope>NUCLEOTIDE SEQUENCE</scope>
    <source>
        <strain evidence="1">HHB10654</strain>
    </source>
</reference>
<reference evidence="1" key="2">
    <citation type="journal article" date="2022" name="New Phytol.">
        <title>Evolutionary transition to the ectomycorrhizal habit in the genomes of a hyperdiverse lineage of mushroom-forming fungi.</title>
        <authorList>
            <person name="Looney B."/>
            <person name="Miyauchi S."/>
            <person name="Morin E."/>
            <person name="Drula E."/>
            <person name="Courty P.E."/>
            <person name="Kohler A."/>
            <person name="Kuo A."/>
            <person name="LaButti K."/>
            <person name="Pangilinan J."/>
            <person name="Lipzen A."/>
            <person name="Riley R."/>
            <person name="Andreopoulos W."/>
            <person name="He G."/>
            <person name="Johnson J."/>
            <person name="Nolan M."/>
            <person name="Tritt A."/>
            <person name="Barry K.W."/>
            <person name="Grigoriev I.V."/>
            <person name="Nagy L.G."/>
            <person name="Hibbett D."/>
            <person name="Henrissat B."/>
            <person name="Matheny P.B."/>
            <person name="Labbe J."/>
            <person name="Martin F.M."/>
        </authorList>
    </citation>
    <scope>NUCLEOTIDE SEQUENCE</scope>
    <source>
        <strain evidence="1">HHB10654</strain>
    </source>
</reference>
<dbReference type="EMBL" id="MU277217">
    <property type="protein sequence ID" value="KAI0060630.1"/>
    <property type="molecule type" value="Genomic_DNA"/>
</dbReference>
<proteinExistence type="predicted"/>
<accession>A0ACB8SXF8</accession>
<evidence type="ECO:0000313" key="1">
    <source>
        <dbReference type="EMBL" id="KAI0060630.1"/>
    </source>
</evidence>
<evidence type="ECO:0000313" key="2">
    <source>
        <dbReference type="Proteomes" id="UP000814140"/>
    </source>
</evidence>
<protein>
    <submittedName>
        <fullName evidence="1">Uncharacterized protein</fullName>
    </submittedName>
</protein>